<feature type="domain" description="EAL" evidence="3">
    <location>
        <begin position="304"/>
        <end position="557"/>
    </location>
</feature>
<feature type="domain" description="PAC" evidence="2">
    <location>
        <begin position="79"/>
        <end position="129"/>
    </location>
</feature>
<dbReference type="SMART" id="SM00267">
    <property type="entry name" value="GGDEF"/>
    <property type="match status" value="1"/>
</dbReference>
<dbReference type="Pfam" id="PF00563">
    <property type="entry name" value="EAL"/>
    <property type="match status" value="1"/>
</dbReference>
<proteinExistence type="predicted"/>
<dbReference type="InterPro" id="IPR001633">
    <property type="entry name" value="EAL_dom"/>
</dbReference>
<dbReference type="Pfam" id="PF00990">
    <property type="entry name" value="GGDEF"/>
    <property type="match status" value="1"/>
</dbReference>
<dbReference type="PANTHER" id="PTHR44757:SF2">
    <property type="entry name" value="BIOFILM ARCHITECTURE MAINTENANCE PROTEIN MBAA"/>
    <property type="match status" value="1"/>
</dbReference>
<dbReference type="PROSITE" id="PS50113">
    <property type="entry name" value="PAC"/>
    <property type="match status" value="1"/>
</dbReference>
<evidence type="ECO:0000259" key="3">
    <source>
        <dbReference type="PROSITE" id="PS50883"/>
    </source>
</evidence>
<feature type="domain" description="PAS" evidence="1">
    <location>
        <begin position="3"/>
        <end position="65"/>
    </location>
</feature>
<dbReference type="InterPro" id="IPR000700">
    <property type="entry name" value="PAS-assoc_C"/>
</dbReference>
<dbReference type="NCBIfam" id="TIGR00229">
    <property type="entry name" value="sensory_box"/>
    <property type="match status" value="1"/>
</dbReference>
<dbReference type="PROSITE" id="PS50887">
    <property type="entry name" value="GGDEF"/>
    <property type="match status" value="1"/>
</dbReference>
<dbReference type="CDD" id="cd00130">
    <property type="entry name" value="PAS"/>
    <property type="match status" value="1"/>
</dbReference>
<dbReference type="PROSITE" id="PS50112">
    <property type="entry name" value="PAS"/>
    <property type="match status" value="1"/>
</dbReference>
<dbReference type="Gene3D" id="3.30.70.270">
    <property type="match status" value="1"/>
</dbReference>
<organism evidence="5 6">
    <name type="scientific">Alicyclobacillus dauci</name>
    <dbReference type="NCBI Taxonomy" id="1475485"/>
    <lineage>
        <taxon>Bacteria</taxon>
        <taxon>Bacillati</taxon>
        <taxon>Bacillota</taxon>
        <taxon>Bacilli</taxon>
        <taxon>Bacillales</taxon>
        <taxon>Alicyclobacillaceae</taxon>
        <taxon>Alicyclobacillus</taxon>
    </lineage>
</organism>
<dbReference type="Gene3D" id="3.20.20.450">
    <property type="entry name" value="EAL domain"/>
    <property type="match status" value="1"/>
</dbReference>
<name>A0ABY6Z1V5_9BACL</name>
<evidence type="ECO:0000313" key="6">
    <source>
        <dbReference type="Proteomes" id="UP001164803"/>
    </source>
</evidence>
<dbReference type="SUPFAM" id="SSF141868">
    <property type="entry name" value="EAL domain-like"/>
    <property type="match status" value="1"/>
</dbReference>
<evidence type="ECO:0000259" key="4">
    <source>
        <dbReference type="PROSITE" id="PS50887"/>
    </source>
</evidence>
<dbReference type="InterPro" id="IPR035965">
    <property type="entry name" value="PAS-like_dom_sf"/>
</dbReference>
<dbReference type="Pfam" id="PF00989">
    <property type="entry name" value="PAS"/>
    <property type="match status" value="1"/>
</dbReference>
<dbReference type="SUPFAM" id="SSF55073">
    <property type="entry name" value="Nucleotide cyclase"/>
    <property type="match status" value="1"/>
</dbReference>
<dbReference type="CDD" id="cd01949">
    <property type="entry name" value="GGDEF"/>
    <property type="match status" value="1"/>
</dbReference>
<gene>
    <name evidence="5" type="ORF">NZD86_21485</name>
</gene>
<dbReference type="InterPro" id="IPR029787">
    <property type="entry name" value="Nucleotide_cyclase"/>
</dbReference>
<keyword evidence="6" id="KW-1185">Reference proteome</keyword>
<evidence type="ECO:0000313" key="5">
    <source>
        <dbReference type="EMBL" id="WAH36714.1"/>
    </source>
</evidence>
<reference evidence="5" key="1">
    <citation type="submission" date="2022-08" db="EMBL/GenBank/DDBJ databases">
        <title>Alicyclobacillus dauci DSM2870, complete genome.</title>
        <authorList>
            <person name="Wang Q."/>
            <person name="Cai R."/>
            <person name="Wang Z."/>
        </authorList>
    </citation>
    <scope>NUCLEOTIDE SEQUENCE</scope>
    <source>
        <strain evidence="5">DSM 28700</strain>
    </source>
</reference>
<dbReference type="InterPro" id="IPR052155">
    <property type="entry name" value="Biofilm_reg_signaling"/>
</dbReference>
<dbReference type="PANTHER" id="PTHR44757">
    <property type="entry name" value="DIGUANYLATE CYCLASE DGCP"/>
    <property type="match status" value="1"/>
</dbReference>
<dbReference type="CDD" id="cd01948">
    <property type="entry name" value="EAL"/>
    <property type="match status" value="1"/>
</dbReference>
<dbReference type="Gene3D" id="3.30.450.20">
    <property type="entry name" value="PAS domain"/>
    <property type="match status" value="1"/>
</dbReference>
<dbReference type="SMART" id="SM00091">
    <property type="entry name" value="PAS"/>
    <property type="match status" value="1"/>
</dbReference>
<dbReference type="SMART" id="SM00052">
    <property type="entry name" value="EAL"/>
    <property type="match status" value="1"/>
</dbReference>
<feature type="domain" description="GGDEF" evidence="4">
    <location>
        <begin position="163"/>
        <end position="295"/>
    </location>
</feature>
<dbReference type="InterPro" id="IPR035919">
    <property type="entry name" value="EAL_sf"/>
</dbReference>
<dbReference type="EMBL" id="CP104064">
    <property type="protein sequence ID" value="WAH36714.1"/>
    <property type="molecule type" value="Genomic_DNA"/>
</dbReference>
<protein>
    <submittedName>
        <fullName evidence="5">EAL domain-containing protein</fullName>
    </submittedName>
</protein>
<dbReference type="InterPro" id="IPR000014">
    <property type="entry name" value="PAS"/>
</dbReference>
<dbReference type="InterPro" id="IPR043128">
    <property type="entry name" value="Rev_trsase/Diguanyl_cyclase"/>
</dbReference>
<evidence type="ECO:0000259" key="1">
    <source>
        <dbReference type="PROSITE" id="PS50112"/>
    </source>
</evidence>
<dbReference type="SUPFAM" id="SSF55785">
    <property type="entry name" value="PYP-like sensor domain (PAS domain)"/>
    <property type="match status" value="1"/>
</dbReference>
<accession>A0ABY6Z1V5</accession>
<dbReference type="InterPro" id="IPR000160">
    <property type="entry name" value="GGDEF_dom"/>
</dbReference>
<dbReference type="NCBIfam" id="TIGR00254">
    <property type="entry name" value="GGDEF"/>
    <property type="match status" value="1"/>
</dbReference>
<evidence type="ECO:0000259" key="2">
    <source>
        <dbReference type="PROSITE" id="PS50113"/>
    </source>
</evidence>
<dbReference type="InterPro" id="IPR013767">
    <property type="entry name" value="PAS_fold"/>
</dbReference>
<sequence>MDTQQKYEMLLNLIPDSIVVHRHGVILYANQGTADMMGCNQGDLIGQSIFDFIHPDSIEETRQRIAVLEAGSIEPTGTPVLEQRFIRVDGSDLPVHTTNVVIEDDGERSILCVAKDISDLKVAENKLRYLAYHDSLTGLANRRKFMEELTQLIGQDETDPVKTRYAVFFIDMDRFKNVNDSLGHVLGDDALRDMANRLHSDVPSQGLLCRLGGDEFAILAPVQGKADAEVIAEQLIRQFDEPLQIGGRQFSLTPSIGIAMYPYDGMDCDSLLFHADLAMYGAKGRGGNRVQFYGDINQHVAEERMELEADLKVAIKKGQLILHYPPKINVATQEVMGVEALVRWYHPKLGLVPPSKFIPIAEETPLISELGEWVLRESCRQNQAWQKQGYTPMKVSVNVSPQQFKLQNMLELVQDVLQETGMAPEYLVIELTERMLMDNSPEVSSVLKGLLELGVSIAIGDFGTGYSSLAYLGKFEATFLKIDQSFVSGMLTDKRLSNIVNAIIDLAHNLGMKVIAEGVETSEQLDYLRGQGCDFAQGYFVSRPIDERAIEDEFLTV</sequence>
<dbReference type="RefSeq" id="WP_268044089.1">
    <property type="nucleotide sequence ID" value="NZ_CP104064.1"/>
</dbReference>
<dbReference type="PROSITE" id="PS50883">
    <property type="entry name" value="EAL"/>
    <property type="match status" value="1"/>
</dbReference>
<dbReference type="Proteomes" id="UP001164803">
    <property type="component" value="Chromosome"/>
</dbReference>